<dbReference type="EMBL" id="JAUTXU010000046">
    <property type="protein sequence ID" value="KAK3715853.1"/>
    <property type="molecule type" value="Genomic_DNA"/>
</dbReference>
<evidence type="ECO:0000313" key="1">
    <source>
        <dbReference type="EMBL" id="KAK3715853.1"/>
    </source>
</evidence>
<comment type="caution">
    <text evidence="1">The sequence shown here is derived from an EMBL/GenBank/DDBJ whole genome shotgun (WGS) entry which is preliminary data.</text>
</comment>
<proteinExistence type="predicted"/>
<protein>
    <submittedName>
        <fullName evidence="1">Uncharacterized protein</fullName>
    </submittedName>
</protein>
<evidence type="ECO:0000313" key="2">
    <source>
        <dbReference type="Proteomes" id="UP001281147"/>
    </source>
</evidence>
<organism evidence="1 2">
    <name type="scientific">Vermiconidia calcicola</name>
    <dbReference type="NCBI Taxonomy" id="1690605"/>
    <lineage>
        <taxon>Eukaryota</taxon>
        <taxon>Fungi</taxon>
        <taxon>Dikarya</taxon>
        <taxon>Ascomycota</taxon>
        <taxon>Pezizomycotina</taxon>
        <taxon>Dothideomycetes</taxon>
        <taxon>Dothideomycetidae</taxon>
        <taxon>Mycosphaerellales</taxon>
        <taxon>Extremaceae</taxon>
        <taxon>Vermiconidia</taxon>
    </lineage>
</organism>
<dbReference type="Proteomes" id="UP001281147">
    <property type="component" value="Unassembled WGS sequence"/>
</dbReference>
<accession>A0ACC3NFQ7</accession>
<sequence>MESFNSMDTDQRLKIAPIFRRIIRPHEESPNLLLTLPPELRNHIYELAPPVPDARLFPIIRSRYGLALLMTCKQIRCEGSSVYFGRQCCFITINLDKDRLEKHIEKLSAIVLLCGPKPFKRLTIHVKGSVWERLDMMLGLLEFMRRTGFEPATGEYQLPRTSKDLCNVSNTSVFRMKKIAFGKVQFILEKALALGRRARDEQWTEERLATHFGAPVRTQRKKKGTETRILVDGKLL</sequence>
<reference evidence="1" key="1">
    <citation type="submission" date="2023-07" db="EMBL/GenBank/DDBJ databases">
        <title>Black Yeasts Isolated from many extreme environments.</title>
        <authorList>
            <person name="Coleine C."/>
            <person name="Stajich J.E."/>
            <person name="Selbmann L."/>
        </authorList>
    </citation>
    <scope>NUCLEOTIDE SEQUENCE</scope>
    <source>
        <strain evidence="1">CCFEE 5714</strain>
    </source>
</reference>
<gene>
    <name evidence="1" type="ORF">LTR37_006836</name>
</gene>
<name>A0ACC3NFQ7_9PEZI</name>
<keyword evidence="2" id="KW-1185">Reference proteome</keyword>